<reference evidence="4" key="1">
    <citation type="submission" date="2010-04" db="EMBL/GenBank/DDBJ databases">
        <title>Complete genome sequence of Nitrosococcus halophilus Nc4, a salt-adapted, aerobic obligate ammonia-oxidizing sulfur purple bacterium.</title>
        <authorList>
            <consortium name="US DOE Joint Genome Institute"/>
            <person name="Campbell M.A."/>
            <person name="Malfatti S.A."/>
            <person name="Chain P.S.G."/>
            <person name="Heidelberg J.F."/>
            <person name="Ward B.B."/>
            <person name="Klotz M.G."/>
        </authorList>
    </citation>
    <scope>NUCLEOTIDE SEQUENCE [LARGE SCALE GENOMIC DNA]</scope>
    <source>
        <strain evidence="4">Nc4</strain>
    </source>
</reference>
<evidence type="ECO:0000313" key="4">
    <source>
        <dbReference type="Proteomes" id="UP000001844"/>
    </source>
</evidence>
<dbReference type="RefSeq" id="WP_013032933.1">
    <property type="nucleotide sequence ID" value="NC_013960.1"/>
</dbReference>
<protein>
    <submittedName>
        <fullName evidence="3">Uncharacterized protein</fullName>
    </submittedName>
</protein>
<evidence type="ECO:0000256" key="1">
    <source>
        <dbReference type="SAM" id="MobiDB-lite"/>
    </source>
</evidence>
<evidence type="ECO:0000256" key="2">
    <source>
        <dbReference type="SAM" id="SignalP"/>
    </source>
</evidence>
<dbReference type="HOGENOM" id="CLU_2035559_0_0_6"/>
<dbReference type="EMBL" id="CP001798">
    <property type="protein sequence ID" value="ADE15067.1"/>
    <property type="molecule type" value="Genomic_DNA"/>
</dbReference>
<dbReference type="STRING" id="472759.Nhal_1959"/>
<keyword evidence="2" id="KW-0732">Signal</keyword>
<feature type="chain" id="PRO_5003069361" evidence="2">
    <location>
        <begin position="20"/>
        <end position="121"/>
    </location>
</feature>
<name>D5C3U5_NITHN</name>
<feature type="signal peptide" evidence="2">
    <location>
        <begin position="1"/>
        <end position="19"/>
    </location>
</feature>
<evidence type="ECO:0000313" key="3">
    <source>
        <dbReference type="EMBL" id="ADE15067.1"/>
    </source>
</evidence>
<sequence length="121" mass="12755">MNSRSTGFLFGGILLIALAACGQGEQSAQEPVERGPGEEAVKGAMEQGEAEKLKVEPEEAPQRTTEEGMPVSPAQVDITEEVDEAAKEPATAEGLTTKEGVPVSPMQVESTEEVESEEVEP</sequence>
<proteinExistence type="predicted"/>
<dbReference type="KEGG" id="nhl:Nhal_1959"/>
<feature type="compositionally biased region" description="Basic and acidic residues" evidence="1">
    <location>
        <begin position="49"/>
        <end position="66"/>
    </location>
</feature>
<gene>
    <name evidence="3" type="ordered locus">Nhal_1959</name>
</gene>
<dbReference type="Proteomes" id="UP000001844">
    <property type="component" value="Chromosome"/>
</dbReference>
<keyword evidence="4" id="KW-1185">Reference proteome</keyword>
<feature type="compositionally biased region" description="Basic and acidic residues" evidence="1">
    <location>
        <begin position="31"/>
        <end position="41"/>
    </location>
</feature>
<dbReference type="PROSITE" id="PS51257">
    <property type="entry name" value="PROKAR_LIPOPROTEIN"/>
    <property type="match status" value="1"/>
</dbReference>
<dbReference type="AlphaFoldDB" id="D5C3U5"/>
<organism evidence="3 4">
    <name type="scientific">Nitrosococcus halophilus (strain Nc4)</name>
    <dbReference type="NCBI Taxonomy" id="472759"/>
    <lineage>
        <taxon>Bacteria</taxon>
        <taxon>Pseudomonadati</taxon>
        <taxon>Pseudomonadota</taxon>
        <taxon>Gammaproteobacteria</taxon>
        <taxon>Chromatiales</taxon>
        <taxon>Chromatiaceae</taxon>
        <taxon>Nitrosococcus</taxon>
    </lineage>
</organism>
<accession>D5C3U5</accession>
<feature type="region of interest" description="Disordered" evidence="1">
    <location>
        <begin position="23"/>
        <end position="121"/>
    </location>
</feature>
<feature type="compositionally biased region" description="Acidic residues" evidence="1">
    <location>
        <begin position="110"/>
        <end position="121"/>
    </location>
</feature>